<evidence type="ECO:0000313" key="3">
    <source>
        <dbReference type="Proteomes" id="UP000426246"/>
    </source>
</evidence>
<dbReference type="AlphaFoldDB" id="A0A6B8RGW1"/>
<dbReference type="PANTHER" id="PTHR30288">
    <property type="entry name" value="FLAGELLAR CAP/ASSEMBLY PROTEIN FLID"/>
    <property type="match status" value="1"/>
</dbReference>
<dbReference type="GO" id="GO:0009421">
    <property type="term" value="C:bacterial-type flagellum filament cap"/>
    <property type="evidence" value="ECO:0007669"/>
    <property type="project" value="InterPro"/>
</dbReference>
<name>A0A6B8RGW1_9BACL</name>
<evidence type="ECO:0000313" key="2">
    <source>
        <dbReference type="EMBL" id="QGQ94628.1"/>
    </source>
</evidence>
<dbReference type="InterPro" id="IPR040026">
    <property type="entry name" value="FliD"/>
</dbReference>
<dbReference type="RefSeq" id="WP_155699635.1">
    <property type="nucleotide sequence ID" value="NZ_CP034235.1"/>
</dbReference>
<sequence>MVTLQAAQALQNYVTTSNWYTQTKNSKSSQELNKPYSFNFSNYSSSLFSDKVAGKLAKILTSANQLHASADAFRNTGNALLNSRVVTSSDSTSVTATAVKGTDLDSTKISVQTIAATQTNSGATFNPTSPTSLQTGTQQFAITMGDKTTKVSFTANGTDTHQMIIDKIKNAINASDSGVTAKVVKDPVSSNLHLELSSKETGTSQAFTLADVKGSAVSSTGIQSVTAAAANATYRINGGTLQTSESNTIQLNNGKIAATLLKPTTDMVTLQSRPDSNAIIKQTKQLVKDYNALQAQISDGASYVNPAIERNLQNSLKSNDLDTLGITKRADGTVTLDENKLKNNINSHFDQVSRSINSSNGIASALGKVTDRLQSSPAEALLNQYNTEYKQYNNYQASLQFYTQLPTNGLLVNNFF</sequence>
<organism evidence="2 3">
    <name type="scientific">Paenibacillus psychroresistens</name>
    <dbReference type="NCBI Taxonomy" id="1778678"/>
    <lineage>
        <taxon>Bacteria</taxon>
        <taxon>Bacillati</taxon>
        <taxon>Bacillota</taxon>
        <taxon>Bacilli</taxon>
        <taxon>Bacillales</taxon>
        <taxon>Paenibacillaceae</taxon>
        <taxon>Paenibacillus</taxon>
    </lineage>
</organism>
<evidence type="ECO:0000259" key="1">
    <source>
        <dbReference type="Pfam" id="PF07195"/>
    </source>
</evidence>
<dbReference type="Pfam" id="PF07195">
    <property type="entry name" value="FliD_C"/>
    <property type="match status" value="1"/>
</dbReference>
<keyword evidence="3" id="KW-1185">Reference proteome</keyword>
<gene>
    <name evidence="2" type="ORF">EHS13_06880</name>
</gene>
<dbReference type="InterPro" id="IPR010809">
    <property type="entry name" value="FliD_C"/>
</dbReference>
<dbReference type="GO" id="GO:0071973">
    <property type="term" value="P:bacterial-type flagellum-dependent cell motility"/>
    <property type="evidence" value="ECO:0007669"/>
    <property type="project" value="TreeGrafter"/>
</dbReference>
<dbReference type="EMBL" id="CP034235">
    <property type="protein sequence ID" value="QGQ94628.1"/>
    <property type="molecule type" value="Genomic_DNA"/>
</dbReference>
<reference evidence="3" key="1">
    <citation type="submission" date="2018-11" db="EMBL/GenBank/DDBJ databases">
        <title>Complete genome sequence of Paenibacillus sp. ML311-T8.</title>
        <authorList>
            <person name="Nam Y.-D."/>
            <person name="Kang J."/>
            <person name="Chung W.-H."/>
            <person name="Park Y.S."/>
        </authorList>
    </citation>
    <scope>NUCLEOTIDE SEQUENCE [LARGE SCALE GENOMIC DNA]</scope>
    <source>
        <strain evidence="3">ML311-T8</strain>
    </source>
</reference>
<accession>A0A6B8RGW1</accession>
<dbReference type="PANTHER" id="PTHR30288:SF0">
    <property type="entry name" value="FLAGELLAR HOOK-ASSOCIATED PROTEIN 2"/>
    <property type="match status" value="1"/>
</dbReference>
<proteinExistence type="predicted"/>
<feature type="domain" description="Flagellar hook-associated protein 2 C-terminal" evidence="1">
    <location>
        <begin position="229"/>
        <end position="305"/>
    </location>
</feature>
<dbReference type="OrthoDB" id="2624588at2"/>
<protein>
    <recommendedName>
        <fullName evidence="1">Flagellar hook-associated protein 2 C-terminal domain-containing protein</fullName>
    </recommendedName>
</protein>
<dbReference type="Proteomes" id="UP000426246">
    <property type="component" value="Chromosome"/>
</dbReference>
<dbReference type="KEGG" id="ppsc:EHS13_06880"/>